<proteinExistence type="predicted"/>
<dbReference type="Proteomes" id="UP000887563">
    <property type="component" value="Unplaced"/>
</dbReference>
<reference evidence="2" key="1">
    <citation type="submission" date="2022-11" db="UniProtKB">
        <authorList>
            <consortium name="WormBaseParasite"/>
        </authorList>
    </citation>
    <scope>IDENTIFICATION</scope>
</reference>
<evidence type="ECO:0000313" key="2">
    <source>
        <dbReference type="WBParaSite" id="Minc3s00590g14775"/>
    </source>
</evidence>
<name>A0A914LL38_MELIC</name>
<keyword evidence="1" id="KW-1185">Reference proteome</keyword>
<dbReference type="AlphaFoldDB" id="A0A914LL38"/>
<organism evidence="1 2">
    <name type="scientific">Meloidogyne incognita</name>
    <name type="common">Southern root-knot nematode worm</name>
    <name type="synonym">Oxyuris incognita</name>
    <dbReference type="NCBI Taxonomy" id="6306"/>
    <lineage>
        <taxon>Eukaryota</taxon>
        <taxon>Metazoa</taxon>
        <taxon>Ecdysozoa</taxon>
        <taxon>Nematoda</taxon>
        <taxon>Chromadorea</taxon>
        <taxon>Rhabditida</taxon>
        <taxon>Tylenchina</taxon>
        <taxon>Tylenchomorpha</taxon>
        <taxon>Tylenchoidea</taxon>
        <taxon>Meloidogynidae</taxon>
        <taxon>Meloidogyninae</taxon>
        <taxon>Meloidogyne</taxon>
        <taxon>Meloidogyne incognita group</taxon>
    </lineage>
</organism>
<protein>
    <submittedName>
        <fullName evidence="2">Uncharacterized protein</fullName>
    </submittedName>
</protein>
<evidence type="ECO:0000313" key="1">
    <source>
        <dbReference type="Proteomes" id="UP000887563"/>
    </source>
</evidence>
<dbReference type="WBParaSite" id="Minc3s00590g14775">
    <property type="protein sequence ID" value="Minc3s00590g14775"/>
    <property type="gene ID" value="Minc3s00590g14775"/>
</dbReference>
<sequence length="58" mass="7047">MTQLGTHQTHRGGSEFRFPTFFSFRFPKFWKSFRFPTPRTVPTHLWYSFSKELGIYRA</sequence>
<accession>A0A914LL38</accession>